<feature type="compositionally biased region" description="Basic and acidic residues" evidence="1">
    <location>
        <begin position="221"/>
        <end position="242"/>
    </location>
</feature>
<dbReference type="AlphaFoldDB" id="A0AAN9NQH2"/>
<name>A0AAN9NQH2_PHACN</name>
<sequence>MKTISGHCGSVKDVSLSKAAKILSKFVSADNGASHIISAYLRRASDSFSELNQIHKELESSHSHKKHKRHRTETGTDSGRVVENSVGSVDINPELCLGHVKSVELRSQQSGNANADLDDEKLNQTIFKCNQELNGTVGYGTENVGGSEMHKKKKRKKLEVGSLQNGDNTVNFGEGKDDGKLPNGAQVEIESGREQGNEGDFNPEREEGREQKSAKKKHKASYKDEVENGKRIEQQKEIEKKLPNGIDGENGELGVSPDSQIKKKKKYEKGRENTLYAEEGKLEQSKNRKSDDVEDTPEHPTGGLTKKKMKRKHSGDVKS</sequence>
<feature type="region of interest" description="Disordered" evidence="1">
    <location>
        <begin position="58"/>
        <end position="81"/>
    </location>
</feature>
<evidence type="ECO:0000313" key="3">
    <source>
        <dbReference type="Proteomes" id="UP001374584"/>
    </source>
</evidence>
<protein>
    <submittedName>
        <fullName evidence="2">Uncharacterized protein</fullName>
    </submittedName>
</protein>
<organism evidence="2 3">
    <name type="scientific">Phaseolus coccineus</name>
    <name type="common">Scarlet runner bean</name>
    <name type="synonym">Phaseolus multiflorus</name>
    <dbReference type="NCBI Taxonomy" id="3886"/>
    <lineage>
        <taxon>Eukaryota</taxon>
        <taxon>Viridiplantae</taxon>
        <taxon>Streptophyta</taxon>
        <taxon>Embryophyta</taxon>
        <taxon>Tracheophyta</taxon>
        <taxon>Spermatophyta</taxon>
        <taxon>Magnoliopsida</taxon>
        <taxon>eudicotyledons</taxon>
        <taxon>Gunneridae</taxon>
        <taxon>Pentapetalae</taxon>
        <taxon>rosids</taxon>
        <taxon>fabids</taxon>
        <taxon>Fabales</taxon>
        <taxon>Fabaceae</taxon>
        <taxon>Papilionoideae</taxon>
        <taxon>50 kb inversion clade</taxon>
        <taxon>NPAAA clade</taxon>
        <taxon>indigoferoid/millettioid clade</taxon>
        <taxon>Phaseoleae</taxon>
        <taxon>Phaseolus</taxon>
    </lineage>
</organism>
<dbReference type="PANTHER" id="PTHR48227">
    <property type="entry name" value="DNA TOPOISOMERASE 1-LIKE"/>
    <property type="match status" value="1"/>
</dbReference>
<comment type="caution">
    <text evidence="2">The sequence shown here is derived from an EMBL/GenBank/DDBJ whole genome shotgun (WGS) entry which is preliminary data.</text>
</comment>
<feature type="compositionally biased region" description="Polar residues" evidence="1">
    <location>
        <begin position="162"/>
        <end position="171"/>
    </location>
</feature>
<reference evidence="2 3" key="1">
    <citation type="submission" date="2024-01" db="EMBL/GenBank/DDBJ databases">
        <title>The genomes of 5 underutilized Papilionoideae crops provide insights into root nodulation and disease resistanc.</title>
        <authorList>
            <person name="Jiang F."/>
        </authorList>
    </citation>
    <scope>NUCLEOTIDE SEQUENCE [LARGE SCALE GENOMIC DNA]</scope>
    <source>
        <strain evidence="2">JINMINGXINNONG_FW02</strain>
        <tissue evidence="2">Leaves</tissue>
    </source>
</reference>
<feature type="region of interest" description="Disordered" evidence="1">
    <location>
        <begin position="140"/>
        <end position="319"/>
    </location>
</feature>
<accession>A0AAN9NQH2</accession>
<feature type="compositionally biased region" description="Basic and acidic residues" evidence="1">
    <location>
        <begin position="278"/>
        <end position="291"/>
    </location>
</feature>
<gene>
    <name evidence="2" type="ORF">VNO80_02472</name>
</gene>
<dbReference type="EMBL" id="JAYMYR010000002">
    <property type="protein sequence ID" value="KAK7377052.1"/>
    <property type="molecule type" value="Genomic_DNA"/>
</dbReference>
<dbReference type="Proteomes" id="UP001374584">
    <property type="component" value="Unassembled WGS sequence"/>
</dbReference>
<keyword evidence="3" id="KW-1185">Reference proteome</keyword>
<feature type="compositionally biased region" description="Basic and acidic residues" evidence="1">
    <location>
        <begin position="190"/>
        <end position="213"/>
    </location>
</feature>
<evidence type="ECO:0000313" key="2">
    <source>
        <dbReference type="EMBL" id="KAK7377052.1"/>
    </source>
</evidence>
<proteinExistence type="predicted"/>
<dbReference type="PANTHER" id="PTHR48227:SF1">
    <property type="entry name" value="DNA LIGASE 1-LIKE"/>
    <property type="match status" value="1"/>
</dbReference>
<evidence type="ECO:0000256" key="1">
    <source>
        <dbReference type="SAM" id="MobiDB-lite"/>
    </source>
</evidence>